<name>A0A9P1MX26_9PELO</name>
<gene>
    <name evidence="1" type="ORF">CAMP_LOCUS2627</name>
</gene>
<evidence type="ECO:0008006" key="3">
    <source>
        <dbReference type="Google" id="ProtNLM"/>
    </source>
</evidence>
<organism evidence="1 2">
    <name type="scientific">Caenorhabditis angaria</name>
    <dbReference type="NCBI Taxonomy" id="860376"/>
    <lineage>
        <taxon>Eukaryota</taxon>
        <taxon>Metazoa</taxon>
        <taxon>Ecdysozoa</taxon>
        <taxon>Nematoda</taxon>
        <taxon>Chromadorea</taxon>
        <taxon>Rhabditida</taxon>
        <taxon>Rhabditina</taxon>
        <taxon>Rhabditomorpha</taxon>
        <taxon>Rhabditoidea</taxon>
        <taxon>Rhabditidae</taxon>
        <taxon>Peloderinae</taxon>
        <taxon>Caenorhabditis</taxon>
    </lineage>
</organism>
<evidence type="ECO:0000313" key="1">
    <source>
        <dbReference type="EMBL" id="CAI5439990.1"/>
    </source>
</evidence>
<dbReference type="Proteomes" id="UP001152747">
    <property type="component" value="Unassembled WGS sequence"/>
</dbReference>
<dbReference type="AlphaFoldDB" id="A0A9P1MX26"/>
<protein>
    <recommendedName>
        <fullName evidence="3">F-box domain-containing protein</fullName>
    </recommendedName>
</protein>
<evidence type="ECO:0000313" key="2">
    <source>
        <dbReference type="Proteomes" id="UP001152747"/>
    </source>
</evidence>
<comment type="caution">
    <text evidence="1">The sequence shown here is derived from an EMBL/GenBank/DDBJ whole genome shotgun (WGS) entry which is preliminary data.</text>
</comment>
<dbReference type="EMBL" id="CANHGI010000001">
    <property type="protein sequence ID" value="CAI5439990.1"/>
    <property type="molecule type" value="Genomic_DNA"/>
</dbReference>
<proteinExistence type="predicted"/>
<accession>A0A9P1MX26</accession>
<reference evidence="1" key="1">
    <citation type="submission" date="2022-11" db="EMBL/GenBank/DDBJ databases">
        <authorList>
            <person name="Kikuchi T."/>
        </authorList>
    </citation>
    <scope>NUCLEOTIDE SEQUENCE</scope>
    <source>
        <strain evidence="1">PS1010</strain>
    </source>
</reference>
<keyword evidence="2" id="KW-1185">Reference proteome</keyword>
<sequence length="289" mass="33919">MSRRRKISENSSSDISWFDIPFEMREMVTNKMDIRTRCKLLQCSKKCEEEVKISERFLANIKISRSNNPEIHIGLGRSYISHYCLEFIDVSNLSEPQVIVLYKTVRFSQSKDEPGNEKKEIKWMKTENGKAEEIRSKYLREFIGKYSKTIGNIEIYDEKFMESKNCGIKELANLKHFENHFQQLEGSSYSIKMDDLNEEEFEKYLKMLKNGECHRNLNFLRASGKFSPNAVNCKRIAENLDAIDFSSQNFDSCQFRFVPNYEKGFECCFEVFLNSTSFSICIQSQPIID</sequence>